<dbReference type="EMBL" id="GBXM01050736">
    <property type="protein sequence ID" value="JAH57841.1"/>
    <property type="molecule type" value="Transcribed_RNA"/>
</dbReference>
<dbReference type="AlphaFoldDB" id="A0A0E9TWB6"/>
<reference evidence="2" key="2">
    <citation type="journal article" date="2015" name="Fish Shellfish Immunol.">
        <title>Early steps in the European eel (Anguilla anguilla)-Vibrio vulnificus interaction in the gills: Role of the RtxA13 toxin.</title>
        <authorList>
            <person name="Callol A."/>
            <person name="Pajuelo D."/>
            <person name="Ebbesson L."/>
            <person name="Teles M."/>
            <person name="MacKenzie S."/>
            <person name="Amaro C."/>
        </authorList>
    </citation>
    <scope>NUCLEOTIDE SEQUENCE</scope>
</reference>
<sequence length="25" mass="3040">MSSVAFFLNIIIIFLQRLGMCYFRR</sequence>
<reference evidence="2" key="1">
    <citation type="submission" date="2014-11" db="EMBL/GenBank/DDBJ databases">
        <authorList>
            <person name="Amaro Gonzalez C."/>
        </authorList>
    </citation>
    <scope>NUCLEOTIDE SEQUENCE</scope>
</reference>
<keyword evidence="1" id="KW-0812">Transmembrane</keyword>
<proteinExistence type="predicted"/>
<keyword evidence="1" id="KW-0472">Membrane</keyword>
<accession>A0A0E9TWB6</accession>
<evidence type="ECO:0000313" key="2">
    <source>
        <dbReference type="EMBL" id="JAH57841.1"/>
    </source>
</evidence>
<feature type="transmembrane region" description="Helical" evidence="1">
    <location>
        <begin position="6"/>
        <end position="23"/>
    </location>
</feature>
<protein>
    <submittedName>
        <fullName evidence="2">Uncharacterized protein</fullName>
    </submittedName>
</protein>
<keyword evidence="1" id="KW-1133">Transmembrane helix</keyword>
<organism evidence="2">
    <name type="scientific">Anguilla anguilla</name>
    <name type="common">European freshwater eel</name>
    <name type="synonym">Muraena anguilla</name>
    <dbReference type="NCBI Taxonomy" id="7936"/>
    <lineage>
        <taxon>Eukaryota</taxon>
        <taxon>Metazoa</taxon>
        <taxon>Chordata</taxon>
        <taxon>Craniata</taxon>
        <taxon>Vertebrata</taxon>
        <taxon>Euteleostomi</taxon>
        <taxon>Actinopterygii</taxon>
        <taxon>Neopterygii</taxon>
        <taxon>Teleostei</taxon>
        <taxon>Anguilliformes</taxon>
        <taxon>Anguillidae</taxon>
        <taxon>Anguilla</taxon>
    </lineage>
</organism>
<evidence type="ECO:0000256" key="1">
    <source>
        <dbReference type="SAM" id="Phobius"/>
    </source>
</evidence>
<name>A0A0E9TWB6_ANGAN</name>